<name>A0A5N5J4K7_9ROSI</name>
<accession>A0A5N5J4K7</accession>
<reference evidence="3" key="1">
    <citation type="journal article" date="2019" name="Gigascience">
        <title>De novo genome assembly of the endangered Acer yangbiense, a plant species with extremely small populations endemic to Yunnan Province, China.</title>
        <authorList>
            <person name="Yang J."/>
            <person name="Wariss H.M."/>
            <person name="Tao L."/>
            <person name="Zhang R."/>
            <person name="Yun Q."/>
            <person name="Hollingsworth P."/>
            <person name="Dao Z."/>
            <person name="Luo G."/>
            <person name="Guo H."/>
            <person name="Ma Y."/>
            <person name="Sun W."/>
        </authorList>
    </citation>
    <scope>NUCLEOTIDE SEQUENCE [LARGE SCALE GENOMIC DNA]</scope>
    <source>
        <strain evidence="3">cv. br00</strain>
    </source>
</reference>
<dbReference type="AlphaFoldDB" id="A0A5N5J4K7"/>
<comment type="caution">
    <text evidence="2">The sequence shown here is derived from an EMBL/GenBank/DDBJ whole genome shotgun (WGS) entry which is preliminary data.</text>
</comment>
<evidence type="ECO:0000313" key="2">
    <source>
        <dbReference type="EMBL" id="KAB5514101.1"/>
    </source>
</evidence>
<dbReference type="Pfam" id="PF02347">
    <property type="entry name" value="GDC-P"/>
    <property type="match status" value="1"/>
</dbReference>
<dbReference type="InterPro" id="IPR049315">
    <property type="entry name" value="GDC-P_N"/>
</dbReference>
<keyword evidence="3" id="KW-1185">Reference proteome</keyword>
<feature type="domain" description="Glycine cleavage system P-protein N-terminal" evidence="1">
    <location>
        <begin position="36"/>
        <end position="67"/>
    </location>
</feature>
<dbReference type="EMBL" id="VDCV01000018">
    <property type="protein sequence ID" value="KAB5514101.1"/>
    <property type="molecule type" value="Genomic_DNA"/>
</dbReference>
<proteinExistence type="predicted"/>
<gene>
    <name evidence="2" type="ORF">DKX38_028007</name>
</gene>
<evidence type="ECO:0000313" key="3">
    <source>
        <dbReference type="Proteomes" id="UP000326939"/>
    </source>
</evidence>
<dbReference type="Proteomes" id="UP000326939">
    <property type="component" value="Chromosome 18"/>
</dbReference>
<evidence type="ECO:0000259" key="1">
    <source>
        <dbReference type="Pfam" id="PF02347"/>
    </source>
</evidence>
<sequence>MDELCGFDTLDSLTDATVPKSNRLDSMKLSKFGEGYQTMITDLTGLPMSNASLPDEGAAAAEAMATSDGFNLVVVTADLEVIDYKSDGASDISLDFH</sequence>
<organism evidence="2 3">
    <name type="scientific">Salix brachista</name>
    <dbReference type="NCBI Taxonomy" id="2182728"/>
    <lineage>
        <taxon>Eukaryota</taxon>
        <taxon>Viridiplantae</taxon>
        <taxon>Streptophyta</taxon>
        <taxon>Embryophyta</taxon>
        <taxon>Tracheophyta</taxon>
        <taxon>Spermatophyta</taxon>
        <taxon>Magnoliopsida</taxon>
        <taxon>eudicotyledons</taxon>
        <taxon>Gunneridae</taxon>
        <taxon>Pentapetalae</taxon>
        <taxon>rosids</taxon>
        <taxon>fabids</taxon>
        <taxon>Malpighiales</taxon>
        <taxon>Salicaceae</taxon>
        <taxon>Saliceae</taxon>
        <taxon>Salix</taxon>
    </lineage>
</organism>
<protein>
    <recommendedName>
        <fullName evidence="1">Glycine cleavage system P-protein N-terminal domain-containing protein</fullName>
    </recommendedName>
</protein>